<sequence>MSDDPPPYDASGSRLSLRLDDKKTASHSQPTSSISIHSKSPAFLRPKSNNRGSGSKSTSSGHSTAKSGLLGAFRKLLPPDIQTVRTAVTEDVRLAVHPNTGSIAERVALLESCAELCARHKINFSLLLQQRDKILFHGHTALYWAIVNDLGPPFELVAAVLAHSAPLEPATITEARRACISLSNQEIFQFLRLCPEFGVLDAEDRFLLGVLVPPDEIDLELMKGPAEPFSVTFKVPHFRKRMQLSRQIKLEFIARGRLWRLSFFTAIYPVEENLKDGEWSGRLQLGENSPSTHVEFGVVFLDPRKTRRWVEGRTGIKLRNEYEPFNELMPTSFSWTWPLFDEDIWQADNIPIASDGSLSGILGMKLPVNAPTPRPSPSTTIPYQPEDDCVVC</sequence>
<feature type="compositionally biased region" description="Polar residues" evidence="1">
    <location>
        <begin position="26"/>
        <end position="38"/>
    </location>
</feature>
<reference evidence="2" key="1">
    <citation type="submission" date="2023-03" db="EMBL/GenBank/DDBJ databases">
        <title>Massive genome expansion in bonnet fungi (Mycena s.s.) driven by repeated elements and novel gene families across ecological guilds.</title>
        <authorList>
            <consortium name="Lawrence Berkeley National Laboratory"/>
            <person name="Harder C.B."/>
            <person name="Miyauchi S."/>
            <person name="Viragh M."/>
            <person name="Kuo A."/>
            <person name="Thoen E."/>
            <person name="Andreopoulos B."/>
            <person name="Lu D."/>
            <person name="Skrede I."/>
            <person name="Drula E."/>
            <person name="Henrissat B."/>
            <person name="Morin E."/>
            <person name="Kohler A."/>
            <person name="Barry K."/>
            <person name="LaButti K."/>
            <person name="Morin E."/>
            <person name="Salamov A."/>
            <person name="Lipzen A."/>
            <person name="Mereny Z."/>
            <person name="Hegedus B."/>
            <person name="Baldrian P."/>
            <person name="Stursova M."/>
            <person name="Weitz H."/>
            <person name="Taylor A."/>
            <person name="Grigoriev I.V."/>
            <person name="Nagy L.G."/>
            <person name="Martin F."/>
            <person name="Kauserud H."/>
        </authorList>
    </citation>
    <scope>NUCLEOTIDE SEQUENCE</scope>
    <source>
        <strain evidence="2">CBHHK188m</strain>
    </source>
</reference>
<organism evidence="2 3">
    <name type="scientific">Mycena maculata</name>
    <dbReference type="NCBI Taxonomy" id="230809"/>
    <lineage>
        <taxon>Eukaryota</taxon>
        <taxon>Fungi</taxon>
        <taxon>Dikarya</taxon>
        <taxon>Basidiomycota</taxon>
        <taxon>Agaricomycotina</taxon>
        <taxon>Agaricomycetes</taxon>
        <taxon>Agaricomycetidae</taxon>
        <taxon>Agaricales</taxon>
        <taxon>Marasmiineae</taxon>
        <taxon>Mycenaceae</taxon>
        <taxon>Mycena</taxon>
    </lineage>
</organism>
<protein>
    <submittedName>
        <fullName evidence="2">Uncharacterized protein</fullName>
    </submittedName>
</protein>
<evidence type="ECO:0000313" key="2">
    <source>
        <dbReference type="EMBL" id="KAJ7714474.1"/>
    </source>
</evidence>
<accession>A0AAD7H8K5</accession>
<feature type="region of interest" description="Disordered" evidence="1">
    <location>
        <begin position="1"/>
        <end position="65"/>
    </location>
</feature>
<keyword evidence="3" id="KW-1185">Reference proteome</keyword>
<dbReference type="EMBL" id="JARJLG010000369">
    <property type="protein sequence ID" value="KAJ7714474.1"/>
    <property type="molecule type" value="Genomic_DNA"/>
</dbReference>
<dbReference type="AlphaFoldDB" id="A0AAD7H8K5"/>
<evidence type="ECO:0000313" key="3">
    <source>
        <dbReference type="Proteomes" id="UP001215280"/>
    </source>
</evidence>
<comment type="caution">
    <text evidence="2">The sequence shown here is derived from an EMBL/GenBank/DDBJ whole genome shotgun (WGS) entry which is preliminary data.</text>
</comment>
<feature type="compositionally biased region" description="Low complexity" evidence="1">
    <location>
        <begin position="52"/>
        <end position="65"/>
    </location>
</feature>
<proteinExistence type="predicted"/>
<evidence type="ECO:0000256" key="1">
    <source>
        <dbReference type="SAM" id="MobiDB-lite"/>
    </source>
</evidence>
<dbReference type="Proteomes" id="UP001215280">
    <property type="component" value="Unassembled WGS sequence"/>
</dbReference>
<name>A0AAD7H8K5_9AGAR</name>
<gene>
    <name evidence="2" type="ORF">DFH07DRAFT_974468</name>
</gene>